<dbReference type="AlphaFoldDB" id="S8DDW4"/>
<name>S8DDW4_9LAMI</name>
<protein>
    <submittedName>
        <fullName evidence="1">Uncharacterized protein</fullName>
    </submittedName>
</protein>
<sequence>MKSLINRSISGTAISLQIPTRSSSNLRCSASFTSGESSSSSPRISLSRRSFSLSEIANSDLNTQRKSELWRCYYQEMLKSDPANPLILSNYAKYLHQVEGDASKAEEYYERAILAGSEDGEVLSLYGKLIWETKRDETRARSYFHQAIRASPDDSSVLGSFAHFMWETEE</sequence>
<accession>S8DDW4</accession>
<gene>
    <name evidence="1" type="ORF">M569_17256</name>
</gene>
<reference evidence="1 2" key="1">
    <citation type="journal article" date="2013" name="BMC Genomics">
        <title>The miniature genome of a carnivorous plant Genlisea aurea contains a low number of genes and short non-coding sequences.</title>
        <authorList>
            <person name="Leushkin E.V."/>
            <person name="Sutormin R.A."/>
            <person name="Nabieva E.R."/>
            <person name="Penin A.A."/>
            <person name="Kondrashov A.S."/>
            <person name="Logacheva M.D."/>
        </authorList>
    </citation>
    <scope>NUCLEOTIDE SEQUENCE [LARGE SCALE GENOMIC DNA]</scope>
</reference>
<dbReference type="PANTHER" id="PTHR26312:SF123">
    <property type="entry name" value="TETRATRICOPEPTIDE REPEAT (TPR)-LIKE SUPERFAMILY PROTEIN"/>
    <property type="match status" value="1"/>
</dbReference>
<dbReference type="EMBL" id="AUSU01010101">
    <property type="protein sequence ID" value="EPS57562.1"/>
    <property type="molecule type" value="Genomic_DNA"/>
</dbReference>
<dbReference type="SUPFAM" id="SSF48452">
    <property type="entry name" value="TPR-like"/>
    <property type="match status" value="1"/>
</dbReference>
<evidence type="ECO:0000313" key="1">
    <source>
        <dbReference type="EMBL" id="EPS57562.1"/>
    </source>
</evidence>
<proteinExistence type="predicted"/>
<dbReference type="Gene3D" id="1.25.40.10">
    <property type="entry name" value="Tetratricopeptide repeat domain"/>
    <property type="match status" value="1"/>
</dbReference>
<dbReference type="InterPro" id="IPR011990">
    <property type="entry name" value="TPR-like_helical_dom_sf"/>
</dbReference>
<dbReference type="Proteomes" id="UP000015453">
    <property type="component" value="Unassembled WGS sequence"/>
</dbReference>
<organism evidence="1 2">
    <name type="scientific">Genlisea aurea</name>
    <dbReference type="NCBI Taxonomy" id="192259"/>
    <lineage>
        <taxon>Eukaryota</taxon>
        <taxon>Viridiplantae</taxon>
        <taxon>Streptophyta</taxon>
        <taxon>Embryophyta</taxon>
        <taxon>Tracheophyta</taxon>
        <taxon>Spermatophyta</taxon>
        <taxon>Magnoliopsida</taxon>
        <taxon>eudicotyledons</taxon>
        <taxon>Gunneridae</taxon>
        <taxon>Pentapetalae</taxon>
        <taxon>asterids</taxon>
        <taxon>lamiids</taxon>
        <taxon>Lamiales</taxon>
        <taxon>Lentibulariaceae</taxon>
        <taxon>Genlisea</taxon>
    </lineage>
</organism>
<dbReference type="PANTHER" id="PTHR26312">
    <property type="entry name" value="TETRATRICOPEPTIDE REPEAT PROTEIN 5"/>
    <property type="match status" value="1"/>
</dbReference>
<keyword evidence="2" id="KW-1185">Reference proteome</keyword>
<comment type="caution">
    <text evidence="1">The sequence shown here is derived from an EMBL/GenBank/DDBJ whole genome shotgun (WGS) entry which is preliminary data.</text>
</comment>
<dbReference type="OrthoDB" id="439046at2759"/>
<evidence type="ECO:0000313" key="2">
    <source>
        <dbReference type="Proteomes" id="UP000015453"/>
    </source>
</evidence>